<name>A0ABN7WZA6_GIGMA</name>
<organism evidence="1 2">
    <name type="scientific">Gigaspora margarita</name>
    <dbReference type="NCBI Taxonomy" id="4874"/>
    <lineage>
        <taxon>Eukaryota</taxon>
        <taxon>Fungi</taxon>
        <taxon>Fungi incertae sedis</taxon>
        <taxon>Mucoromycota</taxon>
        <taxon>Glomeromycotina</taxon>
        <taxon>Glomeromycetes</taxon>
        <taxon>Diversisporales</taxon>
        <taxon>Gigasporaceae</taxon>
        <taxon>Gigaspora</taxon>
    </lineage>
</organism>
<feature type="non-terminal residue" evidence="1">
    <location>
        <position position="51"/>
    </location>
</feature>
<feature type="non-terminal residue" evidence="1">
    <location>
        <position position="1"/>
    </location>
</feature>
<accession>A0ABN7WZA6</accession>
<reference evidence="1 2" key="1">
    <citation type="submission" date="2021-06" db="EMBL/GenBank/DDBJ databases">
        <authorList>
            <person name="Kallberg Y."/>
            <person name="Tangrot J."/>
            <person name="Rosling A."/>
        </authorList>
    </citation>
    <scope>NUCLEOTIDE SEQUENCE [LARGE SCALE GENOMIC DNA]</scope>
    <source>
        <strain evidence="1 2">120-4 pot B 10/14</strain>
    </source>
</reference>
<gene>
    <name evidence="1" type="ORF">GMARGA_LOCUS36888</name>
</gene>
<dbReference type="Proteomes" id="UP000789901">
    <property type="component" value="Unassembled WGS sequence"/>
</dbReference>
<sequence length="51" mass="5904">RMISLNQLGIGFDKELQDQNPKEFDASRHNSSLIKLDSNFLFFGHKKHTCP</sequence>
<comment type="caution">
    <text evidence="1">The sequence shown here is derived from an EMBL/GenBank/DDBJ whole genome shotgun (WGS) entry which is preliminary data.</text>
</comment>
<proteinExistence type="predicted"/>
<protein>
    <submittedName>
        <fullName evidence="1">34662_t:CDS:1</fullName>
    </submittedName>
</protein>
<evidence type="ECO:0000313" key="2">
    <source>
        <dbReference type="Proteomes" id="UP000789901"/>
    </source>
</evidence>
<dbReference type="EMBL" id="CAJVQB010074534">
    <property type="protein sequence ID" value="CAG8844070.1"/>
    <property type="molecule type" value="Genomic_DNA"/>
</dbReference>
<evidence type="ECO:0000313" key="1">
    <source>
        <dbReference type="EMBL" id="CAG8844070.1"/>
    </source>
</evidence>
<keyword evidence="2" id="KW-1185">Reference proteome</keyword>